<dbReference type="Gene3D" id="3.30.70.1820">
    <property type="entry name" value="L1 transposable element, RRM domain"/>
    <property type="match status" value="1"/>
</dbReference>
<dbReference type="AlphaFoldDB" id="A0AAV7PKY3"/>
<comment type="caution">
    <text evidence="1">The sequence shown here is derived from an EMBL/GenBank/DDBJ whole genome shotgun (WGS) entry which is preliminary data.</text>
</comment>
<dbReference type="EMBL" id="JANPWB010000011">
    <property type="protein sequence ID" value="KAJ1128760.1"/>
    <property type="molecule type" value="Genomic_DNA"/>
</dbReference>
<sequence>MQLVDGRLTVNELQLGKIPEHDHDIWYRQQKKFDLDDGSRRDNIRITGLPEQFEKDDIKQFLTTMIPERMNLTFSHPQLEFQHVH</sequence>
<dbReference type="Proteomes" id="UP001066276">
    <property type="component" value="Chromosome 7"/>
</dbReference>
<reference evidence="1" key="1">
    <citation type="journal article" date="2022" name="bioRxiv">
        <title>Sequencing and chromosome-scale assembly of the giantPleurodeles waltlgenome.</title>
        <authorList>
            <person name="Brown T."/>
            <person name="Elewa A."/>
            <person name="Iarovenko S."/>
            <person name="Subramanian E."/>
            <person name="Araus A.J."/>
            <person name="Petzold A."/>
            <person name="Susuki M."/>
            <person name="Suzuki K.-i.T."/>
            <person name="Hayashi T."/>
            <person name="Toyoda A."/>
            <person name="Oliveira C."/>
            <person name="Osipova E."/>
            <person name="Leigh N.D."/>
            <person name="Simon A."/>
            <person name="Yun M.H."/>
        </authorList>
    </citation>
    <scope>NUCLEOTIDE SEQUENCE</scope>
    <source>
        <strain evidence="1">20211129_DDA</strain>
        <tissue evidence="1">Liver</tissue>
    </source>
</reference>
<gene>
    <name evidence="1" type="ORF">NDU88_007135</name>
</gene>
<name>A0AAV7PKY3_PLEWA</name>
<proteinExistence type="predicted"/>
<accession>A0AAV7PKY3</accession>
<organism evidence="1 2">
    <name type="scientific">Pleurodeles waltl</name>
    <name type="common">Iberian ribbed newt</name>
    <dbReference type="NCBI Taxonomy" id="8319"/>
    <lineage>
        <taxon>Eukaryota</taxon>
        <taxon>Metazoa</taxon>
        <taxon>Chordata</taxon>
        <taxon>Craniata</taxon>
        <taxon>Vertebrata</taxon>
        <taxon>Euteleostomi</taxon>
        <taxon>Amphibia</taxon>
        <taxon>Batrachia</taxon>
        <taxon>Caudata</taxon>
        <taxon>Salamandroidea</taxon>
        <taxon>Salamandridae</taxon>
        <taxon>Pleurodelinae</taxon>
        <taxon>Pleurodeles</taxon>
    </lineage>
</organism>
<keyword evidence="2" id="KW-1185">Reference proteome</keyword>
<protein>
    <submittedName>
        <fullName evidence="1">Uncharacterized protein</fullName>
    </submittedName>
</protein>
<evidence type="ECO:0000313" key="1">
    <source>
        <dbReference type="EMBL" id="KAJ1128760.1"/>
    </source>
</evidence>
<evidence type="ECO:0000313" key="2">
    <source>
        <dbReference type="Proteomes" id="UP001066276"/>
    </source>
</evidence>